<name>A0A5P8PRC0_9CAUD</name>
<dbReference type="EMBL" id="MN584918">
    <property type="protein sequence ID" value="QFR59805.1"/>
    <property type="molecule type" value="Genomic_DNA"/>
</dbReference>
<evidence type="ECO:0000313" key="1">
    <source>
        <dbReference type="EMBL" id="QFR59805.1"/>
    </source>
</evidence>
<keyword evidence="2" id="KW-1185">Reference proteome</keyword>
<protein>
    <submittedName>
        <fullName evidence="1">Uncharacterized protein</fullName>
    </submittedName>
</protein>
<dbReference type="Proteomes" id="UP000325783">
    <property type="component" value="Segment"/>
</dbReference>
<proteinExistence type="predicted"/>
<sequence>MVGKYGHGYHTAIIQFNEDVLRKMIAEGALSDLVIEEDTSKPLKVILFHDTKDDTYFLNFEKSKLNMRYTDSDGATGVWNCLFSRKEVSKKIFNILFIKPLEDTYE</sequence>
<gene>
    <name evidence="1" type="ORF">VOWphi5012_021</name>
</gene>
<reference evidence="1 2" key="1">
    <citation type="submission" date="2019-10" db="EMBL/GenBank/DDBJ databases">
        <authorList>
            <person name="Lin L.C."/>
        </authorList>
    </citation>
    <scope>NUCLEOTIDE SEQUENCE [LARGE SCALE GENOMIC DNA]</scope>
</reference>
<evidence type="ECO:0000313" key="2">
    <source>
        <dbReference type="Proteomes" id="UP000325783"/>
    </source>
</evidence>
<accession>A0A5P8PRC0</accession>
<organism evidence="1 2">
    <name type="scientific">Vibrio phage phi50-12</name>
    <dbReference type="NCBI Taxonomy" id="2654972"/>
    <lineage>
        <taxon>Viruses</taxon>
        <taxon>Duplodnaviria</taxon>
        <taxon>Heunggongvirae</taxon>
        <taxon>Uroviricota</taxon>
        <taxon>Caudoviricetes</taxon>
        <taxon>Schitoviridae</taxon>
        <taxon>Penintadodekavirus</taxon>
        <taxon>Penintadodekavirus 5012</taxon>
    </lineage>
</organism>